<dbReference type="Proteomes" id="UP001151760">
    <property type="component" value="Unassembled WGS sequence"/>
</dbReference>
<dbReference type="EMBL" id="BQNB010020442">
    <property type="protein sequence ID" value="GJT95991.1"/>
    <property type="molecule type" value="Genomic_DNA"/>
</dbReference>
<accession>A0ABQ5I7D7</accession>
<comment type="caution">
    <text evidence="2">The sequence shown here is derived from an EMBL/GenBank/DDBJ whole genome shotgun (WGS) entry which is preliminary data.</text>
</comment>
<sequence>MQANFRMGRKNQVSSRERVGVQSMEGKIINDKNSATTREDVTLEDEDGVTFYAVFLQEITNRIACRIFFQENKCEIFTVSGDGVRIFRDGVTTPDL</sequence>
<evidence type="ECO:0000313" key="3">
    <source>
        <dbReference type="Proteomes" id="UP001151760"/>
    </source>
</evidence>
<reference evidence="2" key="1">
    <citation type="journal article" date="2022" name="Int. J. Mol. Sci.">
        <title>Draft Genome of Tanacetum Coccineum: Genomic Comparison of Closely Related Tanacetum-Family Plants.</title>
        <authorList>
            <person name="Yamashiro T."/>
            <person name="Shiraishi A."/>
            <person name="Nakayama K."/>
            <person name="Satake H."/>
        </authorList>
    </citation>
    <scope>NUCLEOTIDE SEQUENCE</scope>
</reference>
<reference evidence="2" key="2">
    <citation type="submission" date="2022-01" db="EMBL/GenBank/DDBJ databases">
        <authorList>
            <person name="Yamashiro T."/>
            <person name="Shiraishi A."/>
            <person name="Satake H."/>
            <person name="Nakayama K."/>
        </authorList>
    </citation>
    <scope>NUCLEOTIDE SEQUENCE</scope>
</reference>
<feature type="region of interest" description="Disordered" evidence="1">
    <location>
        <begin position="1"/>
        <end position="20"/>
    </location>
</feature>
<organism evidence="2 3">
    <name type="scientific">Tanacetum coccineum</name>
    <dbReference type="NCBI Taxonomy" id="301880"/>
    <lineage>
        <taxon>Eukaryota</taxon>
        <taxon>Viridiplantae</taxon>
        <taxon>Streptophyta</taxon>
        <taxon>Embryophyta</taxon>
        <taxon>Tracheophyta</taxon>
        <taxon>Spermatophyta</taxon>
        <taxon>Magnoliopsida</taxon>
        <taxon>eudicotyledons</taxon>
        <taxon>Gunneridae</taxon>
        <taxon>Pentapetalae</taxon>
        <taxon>asterids</taxon>
        <taxon>campanulids</taxon>
        <taxon>Asterales</taxon>
        <taxon>Asteraceae</taxon>
        <taxon>Asteroideae</taxon>
        <taxon>Anthemideae</taxon>
        <taxon>Anthemidinae</taxon>
        <taxon>Tanacetum</taxon>
    </lineage>
</organism>
<evidence type="ECO:0000313" key="2">
    <source>
        <dbReference type="EMBL" id="GJT95991.1"/>
    </source>
</evidence>
<gene>
    <name evidence="2" type="ORF">Tco_1091509</name>
</gene>
<name>A0ABQ5I7D7_9ASTR</name>
<evidence type="ECO:0000256" key="1">
    <source>
        <dbReference type="SAM" id="MobiDB-lite"/>
    </source>
</evidence>
<protein>
    <submittedName>
        <fullName evidence="2">Uncharacterized protein</fullName>
    </submittedName>
</protein>
<proteinExistence type="predicted"/>
<keyword evidence="3" id="KW-1185">Reference proteome</keyword>